<accession>A0A2N8L1J5</accession>
<dbReference type="EMBL" id="POSP01000003">
    <property type="protein sequence ID" value="PND39581.1"/>
    <property type="molecule type" value="Genomic_DNA"/>
</dbReference>
<comment type="caution">
    <text evidence="2">The sequence shown here is derived from an EMBL/GenBank/DDBJ whole genome shotgun (WGS) entry which is preliminary data.</text>
</comment>
<reference evidence="2 3" key="1">
    <citation type="submission" date="2018-01" db="EMBL/GenBank/DDBJ databases">
        <title>Draft genome sequence of Paucibacter aquatile CR182 isolated from freshwater of the Nakdong River.</title>
        <authorList>
            <person name="Choi A."/>
            <person name="Chung E.J."/>
        </authorList>
    </citation>
    <scope>NUCLEOTIDE SEQUENCE [LARGE SCALE GENOMIC DNA]</scope>
    <source>
        <strain evidence="2 3">CR182</strain>
    </source>
</reference>
<organism evidence="2 3">
    <name type="scientific">Kinneretia aquatilis</name>
    <dbReference type="NCBI Taxonomy" id="2070761"/>
    <lineage>
        <taxon>Bacteria</taxon>
        <taxon>Pseudomonadati</taxon>
        <taxon>Pseudomonadota</taxon>
        <taxon>Betaproteobacteria</taxon>
        <taxon>Burkholderiales</taxon>
        <taxon>Sphaerotilaceae</taxon>
        <taxon>Roseateles</taxon>
    </lineage>
</organism>
<name>A0A2N8L1J5_9BURK</name>
<keyword evidence="3" id="KW-1185">Reference proteome</keyword>
<dbReference type="OrthoDB" id="9153348at2"/>
<evidence type="ECO:0000313" key="3">
    <source>
        <dbReference type="Proteomes" id="UP000235916"/>
    </source>
</evidence>
<dbReference type="Proteomes" id="UP000235916">
    <property type="component" value="Unassembled WGS sequence"/>
</dbReference>
<proteinExistence type="predicted"/>
<evidence type="ECO:0000313" key="2">
    <source>
        <dbReference type="EMBL" id="PND39581.1"/>
    </source>
</evidence>
<feature type="region of interest" description="Disordered" evidence="1">
    <location>
        <begin position="15"/>
        <end position="72"/>
    </location>
</feature>
<evidence type="ECO:0000256" key="1">
    <source>
        <dbReference type="SAM" id="MobiDB-lite"/>
    </source>
</evidence>
<evidence type="ECO:0008006" key="4">
    <source>
        <dbReference type="Google" id="ProtNLM"/>
    </source>
</evidence>
<dbReference type="AlphaFoldDB" id="A0A2N8L1J5"/>
<protein>
    <recommendedName>
        <fullName evidence="4">Energy transducer TonB</fullName>
    </recommendedName>
</protein>
<feature type="compositionally biased region" description="Low complexity" evidence="1">
    <location>
        <begin position="15"/>
        <end position="50"/>
    </location>
</feature>
<sequence length="170" mass="18136">MGAIAVLAGLMAGCSSGPRAPAPSSSQPSTSAATPAQPASPSKPAEPAKPTESAKHGLPPPAPVRSHDELRKQAAQRLVAANPHMTYMGQVPAVLLAIPVLEVELKHDGHIKRINVLRRPGQALDTVQLAIDAVHRAAPFGNVSRMPEPWKFSETFLFNDDRHFKPRTLD</sequence>
<gene>
    <name evidence="2" type="ORF">C1O66_06085</name>
</gene>